<protein>
    <submittedName>
        <fullName evidence="5">AraC family transcriptional regulator</fullName>
    </submittedName>
</protein>
<name>A0A3N4MIA7_9BACT</name>
<dbReference type="InterPro" id="IPR018060">
    <property type="entry name" value="HTH_AraC"/>
</dbReference>
<dbReference type="RefSeq" id="WP_120516172.1">
    <property type="nucleotide sequence ID" value="NZ_QXZY01000005.1"/>
</dbReference>
<dbReference type="GO" id="GO:0043565">
    <property type="term" value="F:sequence-specific DNA binding"/>
    <property type="evidence" value="ECO:0007669"/>
    <property type="project" value="InterPro"/>
</dbReference>
<organism evidence="5 6">
    <name type="scientific">Chitinophaga barathri</name>
    <dbReference type="NCBI Taxonomy" id="1647451"/>
    <lineage>
        <taxon>Bacteria</taxon>
        <taxon>Pseudomonadati</taxon>
        <taxon>Bacteroidota</taxon>
        <taxon>Chitinophagia</taxon>
        <taxon>Chitinophagales</taxon>
        <taxon>Chitinophagaceae</taxon>
        <taxon>Chitinophaga</taxon>
    </lineage>
</organism>
<evidence type="ECO:0000256" key="3">
    <source>
        <dbReference type="ARBA" id="ARBA00023163"/>
    </source>
</evidence>
<dbReference type="Proteomes" id="UP000279089">
    <property type="component" value="Unassembled WGS sequence"/>
</dbReference>
<evidence type="ECO:0000259" key="4">
    <source>
        <dbReference type="PROSITE" id="PS01124"/>
    </source>
</evidence>
<dbReference type="InterPro" id="IPR046532">
    <property type="entry name" value="DUF6597"/>
</dbReference>
<evidence type="ECO:0000313" key="6">
    <source>
        <dbReference type="Proteomes" id="UP000279089"/>
    </source>
</evidence>
<reference evidence="6" key="1">
    <citation type="submission" date="2018-11" db="EMBL/GenBank/DDBJ databases">
        <title>Chitinophaga lutea sp.nov., isolate from arsenic contaminated soil.</title>
        <authorList>
            <person name="Zong Y."/>
        </authorList>
    </citation>
    <scope>NUCLEOTIDE SEQUENCE [LARGE SCALE GENOMIC DNA]</scope>
    <source>
        <strain evidence="6">YLT18</strain>
    </source>
</reference>
<sequence>MPFEYFHSCLDLRPYIQSFWTLKGAGETYDTLYPDGCVDIIVNLGKRVVVTQKDIVLEERCVYLGGALTESICEKIPEEVYLLGIRFSPGCFGHFYAPQFLGDIRDDCVQVSEDFVPPWQNLLQDPVSALNLFFCEKLRAFHNPVRDAAAKIIQSGGNASLSEIAIICSKSPRQTERVFKQYVGLTPKQFCKIVKYSCTQELLAARAPSETLLAIALAAGYYDHAHLTKEYKKITRRTPSGK</sequence>
<dbReference type="PANTHER" id="PTHR46796">
    <property type="entry name" value="HTH-TYPE TRANSCRIPTIONAL ACTIVATOR RHAS-RELATED"/>
    <property type="match status" value="1"/>
</dbReference>
<keyword evidence="1" id="KW-0805">Transcription regulation</keyword>
<dbReference type="SMART" id="SM00342">
    <property type="entry name" value="HTH_ARAC"/>
    <property type="match status" value="1"/>
</dbReference>
<keyword evidence="3" id="KW-0804">Transcription</keyword>
<dbReference type="OrthoDB" id="655946at2"/>
<feature type="domain" description="HTH araC/xylS-type" evidence="4">
    <location>
        <begin position="143"/>
        <end position="242"/>
    </location>
</feature>
<evidence type="ECO:0000313" key="5">
    <source>
        <dbReference type="EMBL" id="RPD41527.1"/>
    </source>
</evidence>
<keyword evidence="2" id="KW-0238">DNA-binding</keyword>
<dbReference type="AlphaFoldDB" id="A0A3N4MIA7"/>
<dbReference type="Pfam" id="PF12833">
    <property type="entry name" value="HTH_18"/>
    <property type="match status" value="1"/>
</dbReference>
<dbReference type="EMBL" id="RMBX01000004">
    <property type="protein sequence ID" value="RPD41527.1"/>
    <property type="molecule type" value="Genomic_DNA"/>
</dbReference>
<dbReference type="Gene3D" id="1.10.10.60">
    <property type="entry name" value="Homeodomain-like"/>
    <property type="match status" value="1"/>
</dbReference>
<dbReference type="PROSITE" id="PS01124">
    <property type="entry name" value="HTH_ARAC_FAMILY_2"/>
    <property type="match status" value="1"/>
</dbReference>
<keyword evidence="6" id="KW-1185">Reference proteome</keyword>
<gene>
    <name evidence="5" type="ORF">EG028_09455</name>
</gene>
<evidence type="ECO:0000256" key="2">
    <source>
        <dbReference type="ARBA" id="ARBA00023125"/>
    </source>
</evidence>
<proteinExistence type="predicted"/>
<dbReference type="GO" id="GO:0003700">
    <property type="term" value="F:DNA-binding transcription factor activity"/>
    <property type="evidence" value="ECO:0007669"/>
    <property type="project" value="InterPro"/>
</dbReference>
<dbReference type="PANTHER" id="PTHR46796:SF13">
    <property type="entry name" value="HTH-TYPE TRANSCRIPTIONAL ACTIVATOR RHAS"/>
    <property type="match status" value="1"/>
</dbReference>
<dbReference type="Pfam" id="PF20240">
    <property type="entry name" value="DUF6597"/>
    <property type="match status" value="1"/>
</dbReference>
<evidence type="ECO:0000256" key="1">
    <source>
        <dbReference type="ARBA" id="ARBA00023015"/>
    </source>
</evidence>
<comment type="caution">
    <text evidence="5">The sequence shown here is derived from an EMBL/GenBank/DDBJ whole genome shotgun (WGS) entry which is preliminary data.</text>
</comment>
<dbReference type="InterPro" id="IPR050204">
    <property type="entry name" value="AraC_XylS_family_regulators"/>
</dbReference>
<accession>A0A3N4MIA7</accession>